<dbReference type="InterPro" id="IPR001128">
    <property type="entry name" value="Cyt_P450"/>
</dbReference>
<evidence type="ECO:0000313" key="7">
    <source>
        <dbReference type="EMBL" id="OLQ13544.1"/>
    </source>
</evidence>
<dbReference type="InterPro" id="IPR002403">
    <property type="entry name" value="Cyt_P450_E_grp-IV"/>
</dbReference>
<dbReference type="InterPro" id="IPR036396">
    <property type="entry name" value="Cyt_P450_sf"/>
</dbReference>
<dbReference type="Gene3D" id="1.10.630.10">
    <property type="entry name" value="Cytochrome P450"/>
    <property type="match status" value="1"/>
</dbReference>
<keyword evidence="4" id="KW-0560">Oxidoreductase</keyword>
<dbReference type="PRINTS" id="PR00385">
    <property type="entry name" value="P450"/>
</dbReference>
<dbReference type="GO" id="GO:0004497">
    <property type="term" value="F:monooxygenase activity"/>
    <property type="evidence" value="ECO:0007669"/>
    <property type="project" value="UniProtKB-KW"/>
</dbReference>
<feature type="compositionally biased region" description="Basic and acidic residues" evidence="5">
    <location>
        <begin position="397"/>
        <end position="410"/>
    </location>
</feature>
<evidence type="ECO:0000256" key="2">
    <source>
        <dbReference type="ARBA" id="ARBA00023004"/>
    </source>
</evidence>
<dbReference type="SUPFAM" id="SSF51045">
    <property type="entry name" value="WW domain"/>
    <property type="match status" value="1"/>
</dbReference>
<accession>A0A1Q9F1D8</accession>
<dbReference type="PANTHER" id="PTHR21715">
    <property type="entry name" value="RH04127P"/>
    <property type="match status" value="1"/>
</dbReference>
<keyword evidence="4" id="KW-0503">Monooxygenase</keyword>
<evidence type="ECO:0000256" key="4">
    <source>
        <dbReference type="RuleBase" id="RU000461"/>
    </source>
</evidence>
<dbReference type="Pfam" id="PF00067">
    <property type="entry name" value="p450"/>
    <property type="match status" value="1"/>
</dbReference>
<dbReference type="EMBL" id="LSRX01000026">
    <property type="protein sequence ID" value="OLQ13544.1"/>
    <property type="molecule type" value="Genomic_DNA"/>
</dbReference>
<dbReference type="AlphaFoldDB" id="A0A1Q9F1D8"/>
<feature type="compositionally biased region" description="Acidic residues" evidence="5">
    <location>
        <begin position="370"/>
        <end position="379"/>
    </location>
</feature>
<dbReference type="InterPro" id="IPR017972">
    <property type="entry name" value="Cyt_P450_CS"/>
</dbReference>
<dbReference type="PROSITE" id="PS00086">
    <property type="entry name" value="CYTOCHROME_P450"/>
    <property type="match status" value="1"/>
</dbReference>
<protein>
    <submittedName>
        <fullName evidence="7">Centrosomal protein of 164 kDa</fullName>
    </submittedName>
</protein>
<dbReference type="InterPro" id="IPR001202">
    <property type="entry name" value="WW_dom"/>
</dbReference>
<dbReference type="PANTHER" id="PTHR21715:SF0">
    <property type="entry name" value="RH04127P"/>
    <property type="match status" value="1"/>
</dbReference>
<name>A0A1Q9F1D8_SYMMI</name>
<keyword evidence="1 3" id="KW-0479">Metal-binding</keyword>
<dbReference type="OrthoDB" id="6344460at2759"/>
<comment type="cofactor">
    <cofactor evidence="3">
        <name>heme</name>
        <dbReference type="ChEBI" id="CHEBI:30413"/>
    </cofactor>
</comment>
<dbReference type="Gene3D" id="3.30.1470.10">
    <property type="entry name" value="Photosystem I PsaD, reaction center subunit II"/>
    <property type="match status" value="1"/>
</dbReference>
<dbReference type="Proteomes" id="UP000186817">
    <property type="component" value="Unassembled WGS sequence"/>
</dbReference>
<gene>
    <name evidence="7" type="primary">Cep164</name>
    <name evidence="7" type="ORF">AK812_SmicGene2417</name>
</gene>
<keyword evidence="2 3" id="KW-0408">Iron</keyword>
<evidence type="ECO:0000256" key="5">
    <source>
        <dbReference type="SAM" id="MobiDB-lite"/>
    </source>
</evidence>
<dbReference type="GO" id="GO:0005506">
    <property type="term" value="F:iron ion binding"/>
    <property type="evidence" value="ECO:0007669"/>
    <property type="project" value="InterPro"/>
</dbReference>
<dbReference type="SMART" id="SM00456">
    <property type="entry name" value="WW"/>
    <property type="match status" value="1"/>
</dbReference>
<keyword evidence="8" id="KW-1185">Reference proteome</keyword>
<evidence type="ECO:0000256" key="1">
    <source>
        <dbReference type="ARBA" id="ARBA00022723"/>
    </source>
</evidence>
<comment type="caution">
    <text evidence="7">The sequence shown here is derived from an EMBL/GenBank/DDBJ whole genome shotgun (WGS) entry which is preliminary data.</text>
</comment>
<dbReference type="GO" id="GO:0016705">
    <property type="term" value="F:oxidoreductase activity, acting on paired donors, with incorporation or reduction of molecular oxygen"/>
    <property type="evidence" value="ECO:0007669"/>
    <property type="project" value="InterPro"/>
</dbReference>
<feature type="domain" description="WW" evidence="6">
    <location>
        <begin position="206"/>
        <end position="239"/>
    </location>
</feature>
<feature type="region of interest" description="Disordered" evidence="5">
    <location>
        <begin position="345"/>
        <end position="435"/>
    </location>
</feature>
<dbReference type="PRINTS" id="PR00465">
    <property type="entry name" value="EP450IV"/>
</dbReference>
<dbReference type="GO" id="GO:0020037">
    <property type="term" value="F:heme binding"/>
    <property type="evidence" value="ECO:0007669"/>
    <property type="project" value="InterPro"/>
</dbReference>
<dbReference type="PROSITE" id="PS50020">
    <property type="entry name" value="WW_DOMAIN_2"/>
    <property type="match status" value="1"/>
</dbReference>
<feature type="compositionally biased region" description="Low complexity" evidence="5">
    <location>
        <begin position="275"/>
        <end position="292"/>
    </location>
</feature>
<dbReference type="SUPFAM" id="SSF48264">
    <property type="entry name" value="Cytochrome P450"/>
    <property type="match status" value="1"/>
</dbReference>
<feature type="compositionally biased region" description="Polar residues" evidence="5">
    <location>
        <begin position="308"/>
        <end position="322"/>
    </location>
</feature>
<feature type="compositionally biased region" description="Basic and acidic residues" evidence="5">
    <location>
        <begin position="425"/>
        <end position="435"/>
    </location>
</feature>
<keyword evidence="3 4" id="KW-0349">Heme</keyword>
<reference evidence="7 8" key="1">
    <citation type="submission" date="2016-02" db="EMBL/GenBank/DDBJ databases">
        <title>Genome analysis of coral dinoflagellate symbionts highlights evolutionary adaptations to a symbiotic lifestyle.</title>
        <authorList>
            <person name="Aranda M."/>
            <person name="Li Y."/>
            <person name="Liew Y.J."/>
            <person name="Baumgarten S."/>
            <person name="Simakov O."/>
            <person name="Wilson M."/>
            <person name="Piel J."/>
            <person name="Ashoor H."/>
            <person name="Bougouffa S."/>
            <person name="Bajic V.B."/>
            <person name="Ryu T."/>
            <person name="Ravasi T."/>
            <person name="Bayer T."/>
            <person name="Micklem G."/>
            <person name="Kim H."/>
            <person name="Bhak J."/>
            <person name="Lajeunesse T.C."/>
            <person name="Voolstra C.R."/>
        </authorList>
    </citation>
    <scope>NUCLEOTIDE SEQUENCE [LARGE SCALE GENOMIC DNA]</scope>
    <source>
        <strain evidence="7 8">CCMP2467</strain>
    </source>
</reference>
<feature type="compositionally biased region" description="Basic and acidic residues" evidence="5">
    <location>
        <begin position="354"/>
        <end position="369"/>
    </location>
</feature>
<dbReference type="InterPro" id="IPR053233">
    <property type="entry name" value="ABRA-related"/>
</dbReference>
<dbReference type="InterPro" id="IPR036020">
    <property type="entry name" value="WW_dom_sf"/>
</dbReference>
<evidence type="ECO:0000256" key="3">
    <source>
        <dbReference type="PIRSR" id="PIRSR602403-1"/>
    </source>
</evidence>
<comment type="similarity">
    <text evidence="4">Belongs to the cytochrome P450 family.</text>
</comment>
<evidence type="ECO:0000313" key="8">
    <source>
        <dbReference type="Proteomes" id="UP000186817"/>
    </source>
</evidence>
<proteinExistence type="inferred from homology"/>
<organism evidence="7 8">
    <name type="scientific">Symbiodinium microadriaticum</name>
    <name type="common">Dinoflagellate</name>
    <name type="synonym">Zooxanthella microadriatica</name>
    <dbReference type="NCBI Taxonomy" id="2951"/>
    <lineage>
        <taxon>Eukaryota</taxon>
        <taxon>Sar</taxon>
        <taxon>Alveolata</taxon>
        <taxon>Dinophyceae</taxon>
        <taxon>Suessiales</taxon>
        <taxon>Symbiodiniaceae</taxon>
        <taxon>Symbiodinium</taxon>
    </lineage>
</organism>
<feature type="binding site" description="axial binding residue" evidence="3">
    <location>
        <position position="129"/>
    </location>
    <ligand>
        <name>heme</name>
        <dbReference type="ChEBI" id="CHEBI:30413"/>
    </ligand>
    <ligandPart>
        <name>Fe</name>
        <dbReference type="ChEBI" id="CHEBI:18248"/>
    </ligandPart>
</feature>
<dbReference type="CDD" id="cd00201">
    <property type="entry name" value="WW"/>
    <property type="match status" value="1"/>
</dbReference>
<evidence type="ECO:0000259" key="6">
    <source>
        <dbReference type="PROSITE" id="PS50020"/>
    </source>
</evidence>
<sequence length="577" mass="62156">MDIVAAPPAKSECSAMPAILLQAQKVLAGRKDPTAEDLDNVPYLSAVINEGLRVRPPVFNLYTRQAAHDTELDGVFVPKGTGIAMHIAAINKHPEVWGDAEDFNPERFLQEKQPRVFHNLPFSAGPRRCLGDKFSLMEQKSLLMKLLTQYKALWHLCSGNKGVIVLDQEDHRIPNEEEVLEYAEYLGIDLDREKDLLWIAREGVTAPVPAPWKACTENGDDIFYFNFETGDSIWDHPSDEHYKKLLHEKRLEKSAAKIVRTSKTTADTAGGGSLSVSADESFSGSGSLSVSDKVTQGTEVESKPAKGSAQQGEKGSKGTSEAKTAKDEAMPSRGLAGVGLAGARLEVPAATPTPKKEVREAAGSKKGEGSTEEVEEEGLDGSASRSGTRGSSKGSGKPKDGRPGEAEVHRLYLFLDTTPQMPSPNHRDRARADDVAAVHAQLSQAGSHLAQREEAFQRELQSKQADLDMFTEESWVGSSDASELSEDFMSDMGSPNSSLVPGVRRNSVGGDTLELSVSASASALVGDGEELSAEKGPGTNLEAEIASLSRSLATLQRIRESQKKYLELLLHGGAVKA</sequence>
<feature type="region of interest" description="Disordered" evidence="5">
    <location>
        <begin position="262"/>
        <end position="333"/>
    </location>
</feature>
<feature type="compositionally biased region" description="Low complexity" evidence="5">
    <location>
        <begin position="380"/>
        <end position="395"/>
    </location>
</feature>